<keyword evidence="3" id="KW-1185">Reference proteome</keyword>
<dbReference type="Proteomes" id="UP000053477">
    <property type="component" value="Unassembled WGS sequence"/>
</dbReference>
<gene>
    <name evidence="2" type="ORF">SCHPADRAFT_868500</name>
</gene>
<evidence type="ECO:0000313" key="3">
    <source>
        <dbReference type="Proteomes" id="UP000053477"/>
    </source>
</evidence>
<organism evidence="2 3">
    <name type="scientific">Schizopora paradoxa</name>
    <dbReference type="NCBI Taxonomy" id="27342"/>
    <lineage>
        <taxon>Eukaryota</taxon>
        <taxon>Fungi</taxon>
        <taxon>Dikarya</taxon>
        <taxon>Basidiomycota</taxon>
        <taxon>Agaricomycotina</taxon>
        <taxon>Agaricomycetes</taxon>
        <taxon>Hymenochaetales</taxon>
        <taxon>Schizoporaceae</taxon>
        <taxon>Schizopora</taxon>
    </lineage>
</organism>
<evidence type="ECO:0000256" key="1">
    <source>
        <dbReference type="SAM" id="MobiDB-lite"/>
    </source>
</evidence>
<dbReference type="AlphaFoldDB" id="A0A0H2RYQ0"/>
<dbReference type="InParanoid" id="A0A0H2RYQ0"/>
<name>A0A0H2RYQ0_9AGAM</name>
<reference evidence="2 3" key="1">
    <citation type="submission" date="2015-04" db="EMBL/GenBank/DDBJ databases">
        <title>Complete genome sequence of Schizopora paradoxa KUC8140, a cosmopolitan wood degrader in East Asia.</title>
        <authorList>
            <consortium name="DOE Joint Genome Institute"/>
            <person name="Min B."/>
            <person name="Park H."/>
            <person name="Jang Y."/>
            <person name="Kim J.-J."/>
            <person name="Kim K.H."/>
            <person name="Pangilinan J."/>
            <person name="Lipzen A."/>
            <person name="Riley R."/>
            <person name="Grigoriev I.V."/>
            <person name="Spatafora J.W."/>
            <person name="Choi I.-G."/>
        </authorList>
    </citation>
    <scope>NUCLEOTIDE SEQUENCE [LARGE SCALE GENOMIC DNA]</scope>
    <source>
        <strain evidence="2 3">KUC8140</strain>
    </source>
</reference>
<dbReference type="OrthoDB" id="5550090at2759"/>
<sequence length="250" mass="26950">MARCKPARQLKITVPRHNAQRLGPALTGAVKAICKEENVIVDLPPPVQEQPSSAGPSAENASEWNSLLITARAQRGPQWDIGTQQFLVEKESELYYDPTPLLEAARSVRQNNTDGQRGGQLPPQQHQDQPMGHNNSGGIPLMAQHQPPRSINVYPHPQNAYPYPSDSMSMHGPSTPVRQMSGYPQTPMSGGPSSGGMPPGSMMPPGSFYGDPVTPTRPGSGMMMNGAGATPDMYGRRMTRQMSDGYYGGS</sequence>
<feature type="region of interest" description="Disordered" evidence="1">
    <location>
        <begin position="111"/>
        <end position="147"/>
    </location>
</feature>
<accession>A0A0H2RYQ0</accession>
<evidence type="ECO:0000313" key="2">
    <source>
        <dbReference type="EMBL" id="KLO17220.1"/>
    </source>
</evidence>
<dbReference type="STRING" id="27342.A0A0H2RYQ0"/>
<dbReference type="EMBL" id="KQ085907">
    <property type="protein sequence ID" value="KLO17220.1"/>
    <property type="molecule type" value="Genomic_DNA"/>
</dbReference>
<feature type="compositionally biased region" description="Polar residues" evidence="1">
    <location>
        <begin position="122"/>
        <end position="137"/>
    </location>
</feature>
<protein>
    <submittedName>
        <fullName evidence="2">Uncharacterized protein</fullName>
    </submittedName>
</protein>
<proteinExistence type="predicted"/>